<keyword evidence="1" id="KW-0812">Transmembrane</keyword>
<feature type="transmembrane region" description="Helical" evidence="1">
    <location>
        <begin position="96"/>
        <end position="119"/>
    </location>
</feature>
<dbReference type="RefSeq" id="WP_120761318.1">
    <property type="nucleotide sequence ID" value="NZ_CP032630.1"/>
</dbReference>
<feature type="domain" description="DUF1648" evidence="2">
    <location>
        <begin position="31"/>
        <end position="70"/>
    </location>
</feature>
<evidence type="ECO:0000259" key="2">
    <source>
        <dbReference type="Pfam" id="PF07853"/>
    </source>
</evidence>
<feature type="transmembrane region" description="Helical" evidence="1">
    <location>
        <begin position="12"/>
        <end position="38"/>
    </location>
</feature>
<dbReference type="Pfam" id="PF07853">
    <property type="entry name" value="DUF1648"/>
    <property type="match status" value="1"/>
</dbReference>
<dbReference type="InterPro" id="IPR012867">
    <property type="entry name" value="DUF1648"/>
</dbReference>
<feature type="transmembrane region" description="Helical" evidence="1">
    <location>
        <begin position="131"/>
        <end position="153"/>
    </location>
</feature>
<accession>A0A387B3S7</accession>
<sequence length="332" mass="34167">MTTAAPTRTRQPLAVWMVAVVLPLIVSAAFVAVQFAWLPSLPDPIAVHWGADGPDGFGPAWSTIALTAGLALGLTAMFAAFLALGRGPAPTATHKLLAVLSLSVAVFIGIAVTASLGVQRGLDDARDAPQLGGWLGVALGGALLVAVAAWFALPKAVRRDADATPAEPLPLVPGERSVWIATTRLSTGATVTIAAAIGFTIAVTVFAIVLSDGLVWPLVAVPVLLLAMCAIGTVWRARVDAGGLTVRSAPFGWPRVRIPVDEVAAVTTGHVEPLSDFGGWGWRWAPGGGFGVVSRSGEAIQVTRRDGRRFVVTVDDAETGAALLAAYAGIAR</sequence>
<evidence type="ECO:0000313" key="3">
    <source>
        <dbReference type="EMBL" id="AYF96967.1"/>
    </source>
</evidence>
<reference evidence="4" key="1">
    <citation type="submission" date="2018-09" db="EMBL/GenBank/DDBJ databases">
        <title>Genome sequencing of strain 2DFWR-13.</title>
        <authorList>
            <person name="Heo J."/>
            <person name="Kim S.-J."/>
            <person name="Kwon S.-W."/>
        </authorList>
    </citation>
    <scope>NUCLEOTIDE SEQUENCE [LARGE SCALE GENOMIC DNA]</scope>
    <source>
        <strain evidence="4">2DFWR-13</strain>
    </source>
</reference>
<dbReference type="KEGG" id="lyd:D7I47_00990"/>
<dbReference type="AlphaFoldDB" id="A0A387B3S7"/>
<evidence type="ECO:0000256" key="1">
    <source>
        <dbReference type="SAM" id="Phobius"/>
    </source>
</evidence>
<name>A0A387B3S7_9MICO</name>
<feature type="transmembrane region" description="Helical" evidence="1">
    <location>
        <begin position="58"/>
        <end position="84"/>
    </location>
</feature>
<feature type="transmembrane region" description="Helical" evidence="1">
    <location>
        <begin position="214"/>
        <end position="235"/>
    </location>
</feature>
<keyword evidence="1" id="KW-0472">Membrane</keyword>
<gene>
    <name evidence="3" type="ORF">D7I47_00990</name>
</gene>
<feature type="transmembrane region" description="Helical" evidence="1">
    <location>
        <begin position="185"/>
        <end position="208"/>
    </location>
</feature>
<protein>
    <submittedName>
        <fullName evidence="3">DUF1648 domain-containing protein</fullName>
    </submittedName>
</protein>
<dbReference type="OrthoDB" id="3178004at2"/>
<evidence type="ECO:0000313" key="4">
    <source>
        <dbReference type="Proteomes" id="UP000278886"/>
    </source>
</evidence>
<keyword evidence="1" id="KW-1133">Transmembrane helix</keyword>
<proteinExistence type="predicted"/>
<organism evidence="3 4">
    <name type="scientific">Protaetiibacter intestinalis</name>
    <dbReference type="NCBI Taxonomy" id="2419774"/>
    <lineage>
        <taxon>Bacteria</taxon>
        <taxon>Bacillati</taxon>
        <taxon>Actinomycetota</taxon>
        <taxon>Actinomycetes</taxon>
        <taxon>Micrococcales</taxon>
        <taxon>Microbacteriaceae</taxon>
        <taxon>Protaetiibacter</taxon>
    </lineage>
</organism>
<keyword evidence="4" id="KW-1185">Reference proteome</keyword>
<dbReference type="EMBL" id="CP032630">
    <property type="protein sequence ID" value="AYF96967.1"/>
    <property type="molecule type" value="Genomic_DNA"/>
</dbReference>
<dbReference type="Proteomes" id="UP000278886">
    <property type="component" value="Chromosome"/>
</dbReference>